<feature type="chain" id="PRO_5046003261" description="Dirigent protein" evidence="2">
    <location>
        <begin position="26"/>
        <end position="122"/>
    </location>
</feature>
<evidence type="ECO:0000313" key="3">
    <source>
        <dbReference type="EMBL" id="MEQ2303200.1"/>
    </source>
</evidence>
<reference evidence="3 4" key="1">
    <citation type="submission" date="2021-06" db="EMBL/GenBank/DDBJ databases">
        <authorList>
            <person name="Palmer J.M."/>
        </authorList>
    </citation>
    <scope>NUCLEOTIDE SEQUENCE [LARGE SCALE GENOMIC DNA]</scope>
    <source>
        <strain evidence="3 4">AS_MEX2019</strain>
        <tissue evidence="3">Muscle</tissue>
    </source>
</reference>
<organism evidence="3 4">
    <name type="scientific">Ameca splendens</name>
    <dbReference type="NCBI Taxonomy" id="208324"/>
    <lineage>
        <taxon>Eukaryota</taxon>
        <taxon>Metazoa</taxon>
        <taxon>Chordata</taxon>
        <taxon>Craniata</taxon>
        <taxon>Vertebrata</taxon>
        <taxon>Euteleostomi</taxon>
        <taxon>Actinopterygii</taxon>
        <taxon>Neopterygii</taxon>
        <taxon>Teleostei</taxon>
        <taxon>Neoteleostei</taxon>
        <taxon>Acanthomorphata</taxon>
        <taxon>Ovalentaria</taxon>
        <taxon>Atherinomorphae</taxon>
        <taxon>Cyprinodontiformes</taxon>
        <taxon>Goodeidae</taxon>
        <taxon>Ameca</taxon>
    </lineage>
</organism>
<sequence length="122" mass="12906">MTVPLRRLAGLWPWLLMAALQVVLGQPSLESERSGLRAVIKVTLVKEPTVEPIVLNGQFVGGSAGKAQGKLMQSPPACPSPLSPRRPLPWPSAQSFGNEGWEGGVGAEGQHQSTASSERELG</sequence>
<feature type="region of interest" description="Disordered" evidence="1">
    <location>
        <begin position="65"/>
        <end position="122"/>
    </location>
</feature>
<dbReference type="EMBL" id="JAHRIP010057389">
    <property type="protein sequence ID" value="MEQ2303200.1"/>
    <property type="molecule type" value="Genomic_DNA"/>
</dbReference>
<dbReference type="Proteomes" id="UP001469553">
    <property type="component" value="Unassembled WGS sequence"/>
</dbReference>
<evidence type="ECO:0000256" key="1">
    <source>
        <dbReference type="SAM" id="MobiDB-lite"/>
    </source>
</evidence>
<feature type="compositionally biased region" description="Pro residues" evidence="1">
    <location>
        <begin position="76"/>
        <end position="90"/>
    </location>
</feature>
<keyword evidence="2" id="KW-0732">Signal</keyword>
<gene>
    <name evidence="3" type="ORF">AMECASPLE_014263</name>
</gene>
<name>A0ABV0ZC61_9TELE</name>
<evidence type="ECO:0008006" key="5">
    <source>
        <dbReference type="Google" id="ProtNLM"/>
    </source>
</evidence>
<evidence type="ECO:0000256" key="2">
    <source>
        <dbReference type="SAM" id="SignalP"/>
    </source>
</evidence>
<comment type="caution">
    <text evidence="3">The sequence shown here is derived from an EMBL/GenBank/DDBJ whole genome shotgun (WGS) entry which is preliminary data.</text>
</comment>
<feature type="signal peptide" evidence="2">
    <location>
        <begin position="1"/>
        <end position="25"/>
    </location>
</feature>
<accession>A0ABV0ZC61</accession>
<proteinExistence type="predicted"/>
<protein>
    <recommendedName>
        <fullName evidence="5">Dirigent protein</fullName>
    </recommendedName>
</protein>
<keyword evidence="4" id="KW-1185">Reference proteome</keyword>
<evidence type="ECO:0000313" key="4">
    <source>
        <dbReference type="Proteomes" id="UP001469553"/>
    </source>
</evidence>